<sequence length="149" mass="16079">MATVQSGVYPVFNNVFKIGTKGRSSTTEDMKTIADCETFSLSMDNNVEEWTPMTTEGWIRRMQTGKGFSISISGKRNVGDEGNDYVAGKLFATGQDVETKFEWEFADGTTVSFDCIISVSNAGTGDSTNVAPLEFEVMSDGKPTVTPAG</sequence>
<accession>A0A8S5SYV9</accession>
<evidence type="ECO:0000313" key="1">
    <source>
        <dbReference type="EMBL" id="DAF55871.1"/>
    </source>
</evidence>
<organism evidence="1">
    <name type="scientific">Myoviridae sp. ctKPn8</name>
    <dbReference type="NCBI Taxonomy" id="2827676"/>
    <lineage>
        <taxon>Viruses</taxon>
        <taxon>Duplodnaviria</taxon>
        <taxon>Heunggongvirae</taxon>
        <taxon>Uroviricota</taxon>
        <taxon>Caudoviricetes</taxon>
    </lineage>
</organism>
<dbReference type="NCBIfam" id="NF047353">
    <property type="entry name" value="tube_lmo2291"/>
    <property type="match status" value="1"/>
</dbReference>
<dbReference type="EMBL" id="BK032702">
    <property type="protein sequence ID" value="DAF55871.1"/>
    <property type="molecule type" value="Genomic_DNA"/>
</dbReference>
<proteinExistence type="predicted"/>
<name>A0A8S5SYV9_9CAUD</name>
<reference evidence="1" key="1">
    <citation type="journal article" date="2021" name="Proc. Natl. Acad. Sci. U.S.A.">
        <title>A Catalog of Tens of Thousands of Viruses from Human Metagenomes Reveals Hidden Associations with Chronic Diseases.</title>
        <authorList>
            <person name="Tisza M.J."/>
            <person name="Buck C.B."/>
        </authorList>
    </citation>
    <scope>NUCLEOTIDE SEQUENCE</scope>
    <source>
        <strain evidence="1">CtKPn8</strain>
    </source>
</reference>
<protein>
    <submittedName>
        <fullName evidence="1">Major tail protein</fullName>
    </submittedName>
</protein>